<dbReference type="Proteomes" id="UP000189981">
    <property type="component" value="Unassembled WGS sequence"/>
</dbReference>
<dbReference type="Gene3D" id="3.30.70.1230">
    <property type="entry name" value="Nucleotide cyclase"/>
    <property type="match status" value="1"/>
</dbReference>
<dbReference type="AlphaFoldDB" id="A0A1T5EP26"/>
<gene>
    <name evidence="1" type="ORF">SAMN05661099_3073</name>
</gene>
<dbReference type="OrthoDB" id="625021at2"/>
<evidence type="ECO:0000313" key="2">
    <source>
        <dbReference type="Proteomes" id="UP000189981"/>
    </source>
</evidence>
<evidence type="ECO:0000313" key="1">
    <source>
        <dbReference type="EMBL" id="SKB85430.1"/>
    </source>
</evidence>
<evidence type="ECO:0008006" key="3">
    <source>
        <dbReference type="Google" id="ProtNLM"/>
    </source>
</evidence>
<dbReference type="RefSeq" id="WP_079703593.1">
    <property type="nucleotide sequence ID" value="NZ_FUYR01000004.1"/>
</dbReference>
<name>A0A1T5EP26_9SPHI</name>
<dbReference type="EMBL" id="FUYR01000004">
    <property type="protein sequence ID" value="SKB85430.1"/>
    <property type="molecule type" value="Genomic_DNA"/>
</dbReference>
<proteinExistence type="predicted"/>
<dbReference type="STRING" id="572036.SAMN05661099_3073"/>
<dbReference type="InterPro" id="IPR029787">
    <property type="entry name" value="Nucleotide_cyclase"/>
</dbReference>
<dbReference type="SUPFAM" id="SSF55073">
    <property type="entry name" value="Nucleotide cyclase"/>
    <property type="match status" value="1"/>
</dbReference>
<reference evidence="2" key="1">
    <citation type="submission" date="2017-02" db="EMBL/GenBank/DDBJ databases">
        <authorList>
            <person name="Varghese N."/>
            <person name="Submissions S."/>
        </authorList>
    </citation>
    <scope>NUCLEOTIDE SEQUENCE [LARGE SCALE GENOMIC DNA]</scope>
    <source>
        <strain evidence="2">DSM 22385</strain>
    </source>
</reference>
<protein>
    <recommendedName>
        <fullName evidence="3">DUF2652 domain-containing protein</fullName>
    </recommendedName>
</protein>
<organism evidence="1 2">
    <name type="scientific">Daejeonella lutea</name>
    <dbReference type="NCBI Taxonomy" id="572036"/>
    <lineage>
        <taxon>Bacteria</taxon>
        <taxon>Pseudomonadati</taxon>
        <taxon>Bacteroidota</taxon>
        <taxon>Sphingobacteriia</taxon>
        <taxon>Sphingobacteriales</taxon>
        <taxon>Sphingobacteriaceae</taxon>
        <taxon>Daejeonella</taxon>
    </lineage>
</organism>
<sequence>MENKDELESAFFCVPDITGFTKFIATTDIQFSREVIPALLRKLIDCNVLKMKIGEIEGDAIFFYKTGRLPAVSRVAAQCTALYKTFSDFIASIKNNDPENYEKYLADSQLGLKIIIHYGDISIANIKGRIKLLGQDVIIAHKLLKNKIPDFNYILLTDKYLSKIKDRDNLQRWFHWEELRTGCESYEFLGDVGYRYITLDEMDFLLDTEVSAMFKPSKKTA</sequence>
<accession>A0A1T5EP26</accession>
<dbReference type="Pfam" id="PF10851">
    <property type="entry name" value="DUF2652"/>
    <property type="match status" value="1"/>
</dbReference>
<keyword evidence="2" id="KW-1185">Reference proteome</keyword>
<dbReference type="InterPro" id="IPR020503">
    <property type="entry name" value="Uncharacterised_Rv2561"/>
</dbReference>